<keyword evidence="2" id="KW-1185">Reference proteome</keyword>
<feature type="region of interest" description="Disordered" evidence="1">
    <location>
        <begin position="1"/>
        <end position="101"/>
    </location>
</feature>
<proteinExistence type="predicted"/>
<evidence type="ECO:0000313" key="3">
    <source>
        <dbReference type="WBParaSite" id="PDA_v2.g20334.t1"/>
    </source>
</evidence>
<sequence length="134" mass="15320">MDRRCTRTQYQRSQNFVPYGTVPATDFPRNGPRTRSQTREFNESYQHQNVYSDLYANNNSLNNSNNHRPRNPSPTRKTATETSHNQNRVSDSRSIPSNPNHIQNLNAILSLSNNSNICHSNSSKSKRKISSVAQ</sequence>
<protein>
    <submittedName>
        <fullName evidence="3">Uncharacterized protein</fullName>
    </submittedName>
</protein>
<reference evidence="3" key="1">
    <citation type="submission" date="2022-11" db="UniProtKB">
        <authorList>
            <consortium name="WormBaseParasite"/>
        </authorList>
    </citation>
    <scope>IDENTIFICATION</scope>
</reference>
<feature type="compositionally biased region" description="Polar residues" evidence="1">
    <location>
        <begin position="80"/>
        <end position="101"/>
    </location>
</feature>
<evidence type="ECO:0000256" key="1">
    <source>
        <dbReference type="SAM" id="MobiDB-lite"/>
    </source>
</evidence>
<feature type="compositionally biased region" description="Polar residues" evidence="1">
    <location>
        <begin position="7"/>
        <end position="16"/>
    </location>
</feature>
<dbReference type="WBParaSite" id="PDA_v2.g20334.t1">
    <property type="protein sequence ID" value="PDA_v2.g20334.t1"/>
    <property type="gene ID" value="PDA_v2.g20334"/>
</dbReference>
<evidence type="ECO:0000313" key="2">
    <source>
        <dbReference type="Proteomes" id="UP000887578"/>
    </source>
</evidence>
<accession>A0A914PP60</accession>
<dbReference type="Proteomes" id="UP000887578">
    <property type="component" value="Unplaced"/>
</dbReference>
<name>A0A914PP60_9BILA</name>
<feature type="compositionally biased region" description="Low complexity" evidence="1">
    <location>
        <begin position="57"/>
        <end position="66"/>
    </location>
</feature>
<dbReference type="AlphaFoldDB" id="A0A914PP60"/>
<organism evidence="2 3">
    <name type="scientific">Panagrolaimus davidi</name>
    <dbReference type="NCBI Taxonomy" id="227884"/>
    <lineage>
        <taxon>Eukaryota</taxon>
        <taxon>Metazoa</taxon>
        <taxon>Ecdysozoa</taxon>
        <taxon>Nematoda</taxon>
        <taxon>Chromadorea</taxon>
        <taxon>Rhabditida</taxon>
        <taxon>Tylenchina</taxon>
        <taxon>Panagrolaimomorpha</taxon>
        <taxon>Panagrolaimoidea</taxon>
        <taxon>Panagrolaimidae</taxon>
        <taxon>Panagrolaimus</taxon>
    </lineage>
</organism>